<accession>A0A1I0BWJ7</accession>
<dbReference type="PANTHER" id="PTHR17985">
    <property type="entry name" value="SER/THR-RICH PROTEIN T10 IN DGCR REGION"/>
    <property type="match status" value="1"/>
</dbReference>
<gene>
    <name evidence="1" type="ORF">SAMN03080614_105015</name>
</gene>
<dbReference type="AlphaFoldDB" id="A0A1I0BWJ7"/>
<organism evidence="1 2">
    <name type="scientific">Anaerobranca gottschalkii DSM 13577</name>
    <dbReference type="NCBI Taxonomy" id="1120990"/>
    <lineage>
        <taxon>Bacteria</taxon>
        <taxon>Bacillati</taxon>
        <taxon>Bacillota</taxon>
        <taxon>Clostridia</taxon>
        <taxon>Eubacteriales</taxon>
        <taxon>Proteinivoracaceae</taxon>
        <taxon>Anaerobranca</taxon>
    </lineage>
</organism>
<keyword evidence="2" id="KW-1185">Reference proteome</keyword>
<evidence type="ECO:0000313" key="2">
    <source>
        <dbReference type="Proteomes" id="UP000243819"/>
    </source>
</evidence>
<dbReference type="InterPro" id="IPR008551">
    <property type="entry name" value="TANGO2"/>
</dbReference>
<protein>
    <submittedName>
        <fullName evidence="1">Uncharacterized conserved protein, contains NRDE domain</fullName>
    </submittedName>
</protein>
<evidence type="ECO:0000313" key="1">
    <source>
        <dbReference type="EMBL" id="SET11450.1"/>
    </source>
</evidence>
<reference evidence="2" key="1">
    <citation type="submission" date="2016-10" db="EMBL/GenBank/DDBJ databases">
        <authorList>
            <person name="Varghese N."/>
            <person name="Submissions S."/>
        </authorList>
    </citation>
    <scope>NUCLEOTIDE SEQUENCE [LARGE SCALE GENOMIC DNA]</scope>
    <source>
        <strain evidence="2">DSM 13577</strain>
    </source>
</reference>
<dbReference type="PANTHER" id="PTHR17985:SF8">
    <property type="entry name" value="TRANSPORT AND GOLGI ORGANIZATION PROTEIN 2 HOMOLOG"/>
    <property type="match status" value="1"/>
</dbReference>
<proteinExistence type="predicted"/>
<dbReference type="STRING" id="1120990.SAMN03080614_105015"/>
<dbReference type="RefSeq" id="WP_091351289.1">
    <property type="nucleotide sequence ID" value="NZ_FOIF01000050.1"/>
</dbReference>
<dbReference type="Pfam" id="PF05742">
    <property type="entry name" value="TANGO2"/>
    <property type="match status" value="1"/>
</dbReference>
<dbReference type="EMBL" id="FOIF01000050">
    <property type="protein sequence ID" value="SET11450.1"/>
    <property type="molecule type" value="Genomic_DNA"/>
</dbReference>
<sequence>MCTIIFAYKVHDQYPFIFLGNRDEFKNRPTKPSHFWEDHPEVLGGIDLLKGGTWTGITKTGKIAFITNYRDFRVEQKSTLSRGDLVRQYLIGTGEPEEYLNLVSKKGKEYNLFNLVVGNQNKLYYYSNVTDKIEEIQPGIHGLSNALLNTPWPKIVKAKEALSRFINNDNDDNDVNDFTIEQLFGILDDTTIPPDNELPDTGGTLEIERMLSTIHIDTPSYGTRIKTIILINKKGEVQFYEKFLQKDHYWELREYKFIFFNPLFSHKGSEI</sequence>
<name>A0A1I0BWJ7_9FIRM</name>
<dbReference type="OrthoDB" id="4380123at2"/>
<dbReference type="Proteomes" id="UP000243819">
    <property type="component" value="Unassembled WGS sequence"/>
</dbReference>